<dbReference type="PANTHER" id="PTHR47396:SF1">
    <property type="entry name" value="ATP-DEPENDENT HELICASE IRC3-RELATED"/>
    <property type="match status" value="1"/>
</dbReference>
<dbReference type="EMBL" id="CP098502">
    <property type="protein sequence ID" value="UTI63863.1"/>
    <property type="molecule type" value="Genomic_DNA"/>
</dbReference>
<feature type="domain" description="Helicase C-terminal" evidence="2">
    <location>
        <begin position="605"/>
        <end position="750"/>
    </location>
</feature>
<keyword evidence="3" id="KW-0547">Nucleotide-binding</keyword>
<protein>
    <submittedName>
        <fullName evidence="3">DEAD/DEAH box helicase</fullName>
    </submittedName>
</protein>
<dbReference type="InterPro" id="IPR001650">
    <property type="entry name" value="Helicase_C-like"/>
</dbReference>
<keyword evidence="4" id="KW-1185">Reference proteome</keyword>
<dbReference type="PANTHER" id="PTHR47396">
    <property type="entry name" value="TYPE I RESTRICTION ENZYME ECOKI R PROTEIN"/>
    <property type="match status" value="1"/>
</dbReference>
<proteinExistence type="predicted"/>
<dbReference type="Pfam" id="PF22548">
    <property type="entry name" value="AEP-TOTE"/>
    <property type="match status" value="1"/>
</dbReference>
<dbReference type="Pfam" id="PF04851">
    <property type="entry name" value="ResIII"/>
    <property type="match status" value="1"/>
</dbReference>
<dbReference type="Proteomes" id="UP001056035">
    <property type="component" value="Chromosome"/>
</dbReference>
<dbReference type="GO" id="GO:0004386">
    <property type="term" value="F:helicase activity"/>
    <property type="evidence" value="ECO:0007669"/>
    <property type="project" value="UniProtKB-KW"/>
</dbReference>
<evidence type="ECO:0000259" key="1">
    <source>
        <dbReference type="PROSITE" id="PS51192"/>
    </source>
</evidence>
<organism evidence="3 4">
    <name type="scientific">Paraconexibacter antarcticus</name>
    <dbReference type="NCBI Taxonomy" id="2949664"/>
    <lineage>
        <taxon>Bacteria</taxon>
        <taxon>Bacillati</taxon>
        <taxon>Actinomycetota</taxon>
        <taxon>Thermoleophilia</taxon>
        <taxon>Solirubrobacterales</taxon>
        <taxon>Paraconexibacteraceae</taxon>
        <taxon>Paraconexibacter</taxon>
    </lineage>
</organism>
<dbReference type="InterPro" id="IPR027417">
    <property type="entry name" value="P-loop_NTPase"/>
</dbReference>
<sequence length="750" mass="82460">MELDRERAELCRTIAGIEAATGGPDVTTAEGRVALFTSLFRGRPDVFATRWESTKSPGKTGWSPRCLNEWRPGVCEKPRVKCADCGHRRFVAWSEAEARRHLEGRQVAGIYPLLANETCWLVAIDLDGPGWRDDVGALRDSARELNIPVLVERSRSGNGAHLWVLFTRPVGARVARAIGSLLLTRAMHHRSISMASYDRLFPNQDTMPAGGFGNLIALPLQHARRGDGCTVFLDSDLEPWPDQWLYLADVQRLDSEQAEQIAADAEDAGGTLGLPERAVTKARSRPRQLTPAPSGAIEVCLTGRVEIPTAGMSADLRDRLRRTAAFANPEFFERERARLSTHQTPRVIACHEDTDDRLILPRGCLGGVVDELETAGTAVTIRDERSPGTPISVTFAGTLTGPQRAAVKAMAAHETGVLVAPPGAGKTVMATALIANRARSTLVLVHRRPLLEQWISRLAEFLDISCDQIGSPAKAPGASGIDVVMVQTLTRREGLDLSRYGHVIVDECHHVPAFSVERLLRELPARAITGLTATPQRRDGHHPIITMQCGPVRHTLTRSEQVETATRRVLIARDSGFDPVRLPVDPGIQEVLSAVAADASRTRRIAADAIAELSEDRYPLVLTERREHLNAIAELITAETDRVVVLHGGMGVKARRRSDEVLTSDGPRVVLATGRYIGEGFDDPRLDTLILAMPIAWKGTMTQYAGRLHRHHDTKHEIRIVDYVDHAVPVLRRMYAKRQRAYTSLGYKTG</sequence>
<evidence type="ECO:0000313" key="4">
    <source>
        <dbReference type="Proteomes" id="UP001056035"/>
    </source>
</evidence>
<evidence type="ECO:0000313" key="3">
    <source>
        <dbReference type="EMBL" id="UTI63863.1"/>
    </source>
</evidence>
<dbReference type="SUPFAM" id="SSF52540">
    <property type="entry name" value="P-loop containing nucleoside triphosphate hydrolases"/>
    <property type="match status" value="2"/>
</dbReference>
<dbReference type="CDD" id="cd18785">
    <property type="entry name" value="SF2_C"/>
    <property type="match status" value="1"/>
</dbReference>
<feature type="domain" description="Helicase ATP-binding" evidence="1">
    <location>
        <begin position="407"/>
        <end position="539"/>
    </location>
</feature>
<keyword evidence="3" id="KW-0378">Hydrolase</keyword>
<dbReference type="CDD" id="cd17926">
    <property type="entry name" value="DEXHc_RE"/>
    <property type="match status" value="1"/>
</dbReference>
<dbReference type="PROSITE" id="PS51192">
    <property type="entry name" value="HELICASE_ATP_BIND_1"/>
    <property type="match status" value="1"/>
</dbReference>
<dbReference type="InterPro" id="IPR006935">
    <property type="entry name" value="Helicase/UvrB_N"/>
</dbReference>
<dbReference type="InterPro" id="IPR014001">
    <property type="entry name" value="Helicase_ATP-bd"/>
</dbReference>
<dbReference type="InterPro" id="IPR050742">
    <property type="entry name" value="Helicase_Restrict-Modif_Enz"/>
</dbReference>
<dbReference type="InterPro" id="IPR054347">
    <property type="entry name" value="TOTE_primase"/>
</dbReference>
<name>A0ABY5DPA0_9ACTN</name>
<dbReference type="RefSeq" id="WP_254570584.1">
    <property type="nucleotide sequence ID" value="NZ_CP098502.1"/>
</dbReference>
<keyword evidence="3" id="KW-0067">ATP-binding</keyword>
<accession>A0ABY5DPA0</accession>
<keyword evidence="3" id="KW-0347">Helicase</keyword>
<dbReference type="PROSITE" id="PS51194">
    <property type="entry name" value="HELICASE_CTER"/>
    <property type="match status" value="1"/>
</dbReference>
<evidence type="ECO:0000259" key="2">
    <source>
        <dbReference type="PROSITE" id="PS51194"/>
    </source>
</evidence>
<dbReference type="Gene3D" id="3.40.50.300">
    <property type="entry name" value="P-loop containing nucleotide triphosphate hydrolases"/>
    <property type="match status" value="2"/>
</dbReference>
<reference evidence="3 4" key="1">
    <citation type="submission" date="2022-06" db="EMBL/GenBank/DDBJ databases">
        <title>Paraconexibacter antarcticus.</title>
        <authorList>
            <person name="Kim C.S."/>
        </authorList>
    </citation>
    <scope>NUCLEOTIDE SEQUENCE [LARGE SCALE GENOMIC DNA]</scope>
    <source>
        <strain evidence="3 4">02-257</strain>
    </source>
</reference>
<dbReference type="SMART" id="SM00487">
    <property type="entry name" value="DEXDc"/>
    <property type="match status" value="1"/>
</dbReference>
<gene>
    <name evidence="3" type="ORF">NBH00_21270</name>
</gene>